<evidence type="ECO:0000256" key="4">
    <source>
        <dbReference type="ARBA" id="ARBA00006206"/>
    </source>
</evidence>
<feature type="active site" description="Proton donor" evidence="12">
    <location>
        <position position="177"/>
    </location>
</feature>
<dbReference type="SUPFAM" id="SSF74650">
    <property type="entry name" value="Galactose mutarotase-like"/>
    <property type="match status" value="1"/>
</dbReference>
<evidence type="ECO:0000313" key="16">
    <source>
        <dbReference type="Proteomes" id="UP001310022"/>
    </source>
</evidence>
<dbReference type="PANTHER" id="PTHR10091:SF0">
    <property type="entry name" value="GALACTOSE MUTAROTASE"/>
    <property type="match status" value="1"/>
</dbReference>
<dbReference type="RefSeq" id="WP_338238377.1">
    <property type="nucleotide sequence ID" value="NZ_BQKE01000002.1"/>
</dbReference>
<evidence type="ECO:0000256" key="7">
    <source>
        <dbReference type="ARBA" id="ARBA00014165"/>
    </source>
</evidence>
<dbReference type="NCBIfam" id="NF008277">
    <property type="entry name" value="PRK11055.1"/>
    <property type="match status" value="1"/>
</dbReference>
<comment type="similarity">
    <text evidence="4 11">Belongs to the aldose epimerase family.</text>
</comment>
<organism evidence="15 16">
    <name type="scientific">Persicobacter diffluens</name>
    <dbReference type="NCBI Taxonomy" id="981"/>
    <lineage>
        <taxon>Bacteria</taxon>
        <taxon>Pseudomonadati</taxon>
        <taxon>Bacteroidota</taxon>
        <taxon>Cytophagia</taxon>
        <taxon>Cytophagales</taxon>
        <taxon>Persicobacteraceae</taxon>
        <taxon>Persicobacter</taxon>
    </lineage>
</organism>
<evidence type="ECO:0000256" key="2">
    <source>
        <dbReference type="ARBA" id="ARBA00001913"/>
    </source>
</evidence>
<evidence type="ECO:0000256" key="1">
    <source>
        <dbReference type="ARBA" id="ARBA00001614"/>
    </source>
</evidence>
<evidence type="ECO:0000256" key="6">
    <source>
        <dbReference type="ARBA" id="ARBA00013185"/>
    </source>
</evidence>
<keyword evidence="9 11" id="KW-0413">Isomerase</keyword>
<dbReference type="InterPro" id="IPR015443">
    <property type="entry name" value="Aldose_1-epimerase"/>
</dbReference>
<evidence type="ECO:0000256" key="12">
    <source>
        <dbReference type="PIRSR" id="PIRSR005096-1"/>
    </source>
</evidence>
<comment type="cofactor">
    <cofactor evidence="2">
        <name>Ca(2+)</name>
        <dbReference type="ChEBI" id="CHEBI:29108"/>
    </cofactor>
</comment>
<dbReference type="PIRSF" id="PIRSF005096">
    <property type="entry name" value="GALM"/>
    <property type="match status" value="1"/>
</dbReference>
<accession>A0AAN4W0K8</accession>
<dbReference type="GO" id="GO:0033499">
    <property type="term" value="P:galactose catabolic process via UDP-galactose, Leloir pathway"/>
    <property type="evidence" value="ECO:0007669"/>
    <property type="project" value="TreeGrafter"/>
</dbReference>
<comment type="pathway">
    <text evidence="3 11">Carbohydrate metabolism; hexose metabolism.</text>
</comment>
<dbReference type="GO" id="GO:0004034">
    <property type="term" value="F:aldose 1-epimerase activity"/>
    <property type="evidence" value="ECO:0007669"/>
    <property type="project" value="UniProtKB-EC"/>
</dbReference>
<dbReference type="InterPro" id="IPR047215">
    <property type="entry name" value="Galactose_mutarotase-like"/>
</dbReference>
<dbReference type="AlphaFoldDB" id="A0AAN4W0K8"/>
<dbReference type="GO" id="GO:0006006">
    <property type="term" value="P:glucose metabolic process"/>
    <property type="evidence" value="ECO:0007669"/>
    <property type="project" value="TreeGrafter"/>
</dbReference>
<gene>
    <name evidence="15" type="primary">galM_1</name>
    <name evidence="15" type="ORF">PEDI_37250</name>
</gene>
<evidence type="ECO:0000256" key="10">
    <source>
        <dbReference type="ARBA" id="ARBA00023277"/>
    </source>
</evidence>
<evidence type="ECO:0000256" key="5">
    <source>
        <dbReference type="ARBA" id="ARBA00011245"/>
    </source>
</evidence>
<dbReference type="GO" id="GO:0030246">
    <property type="term" value="F:carbohydrate binding"/>
    <property type="evidence" value="ECO:0007669"/>
    <property type="project" value="InterPro"/>
</dbReference>
<evidence type="ECO:0000256" key="8">
    <source>
        <dbReference type="ARBA" id="ARBA00022837"/>
    </source>
</evidence>
<dbReference type="Proteomes" id="UP001310022">
    <property type="component" value="Unassembled WGS sequence"/>
</dbReference>
<dbReference type="InterPro" id="IPR014718">
    <property type="entry name" value="GH-type_carb-bd"/>
</dbReference>
<protein>
    <recommendedName>
        <fullName evidence="7 11">Aldose 1-epimerase</fullName>
        <ecNumber evidence="6 11">5.1.3.3</ecNumber>
    </recommendedName>
</protein>
<dbReference type="InterPro" id="IPR018052">
    <property type="entry name" value="Ald1_epimerase_CS"/>
</dbReference>
<dbReference type="PANTHER" id="PTHR10091">
    <property type="entry name" value="ALDOSE-1-EPIMERASE"/>
    <property type="match status" value="1"/>
</dbReference>
<evidence type="ECO:0000256" key="11">
    <source>
        <dbReference type="PIRNR" id="PIRNR005096"/>
    </source>
</evidence>
<reference evidence="15 16" key="1">
    <citation type="submission" date="2021-12" db="EMBL/GenBank/DDBJ databases">
        <title>Genome sequencing of bacteria with rrn-lacking chromosome and rrn-plasmid.</title>
        <authorList>
            <person name="Anda M."/>
            <person name="Iwasaki W."/>
        </authorList>
    </citation>
    <scope>NUCLEOTIDE SEQUENCE [LARGE SCALE GENOMIC DNA]</scope>
    <source>
        <strain evidence="15 16">NBRC 15940</strain>
    </source>
</reference>
<evidence type="ECO:0000256" key="3">
    <source>
        <dbReference type="ARBA" id="ARBA00005028"/>
    </source>
</evidence>
<proteinExistence type="inferred from homology"/>
<feature type="binding site" evidence="14">
    <location>
        <begin position="80"/>
        <end position="81"/>
    </location>
    <ligand>
        <name>beta-D-galactose</name>
        <dbReference type="ChEBI" id="CHEBI:27667"/>
    </ligand>
</feature>
<keyword evidence="16" id="KW-1185">Reference proteome</keyword>
<evidence type="ECO:0000256" key="14">
    <source>
        <dbReference type="PIRSR" id="PIRSR005096-3"/>
    </source>
</evidence>
<keyword evidence="10 11" id="KW-0119">Carbohydrate metabolism</keyword>
<comment type="caution">
    <text evidence="15">The sequence shown here is derived from an EMBL/GenBank/DDBJ whole genome shotgun (WGS) entry which is preliminary data.</text>
</comment>
<dbReference type="InterPro" id="IPR008183">
    <property type="entry name" value="Aldose_1/G6P_1-epimerase"/>
</dbReference>
<feature type="binding site" evidence="14">
    <location>
        <begin position="177"/>
        <end position="179"/>
    </location>
    <ligand>
        <name>beta-D-galactose</name>
        <dbReference type="ChEBI" id="CHEBI:27667"/>
    </ligand>
</feature>
<dbReference type="EC" id="5.1.3.3" evidence="6 11"/>
<dbReference type="CDD" id="cd09019">
    <property type="entry name" value="galactose_mutarotase_like"/>
    <property type="match status" value="1"/>
</dbReference>
<keyword evidence="8" id="KW-0106">Calcium</keyword>
<evidence type="ECO:0000256" key="13">
    <source>
        <dbReference type="PIRSR" id="PIRSR005096-2"/>
    </source>
</evidence>
<dbReference type="Pfam" id="PF01263">
    <property type="entry name" value="Aldose_epim"/>
    <property type="match status" value="1"/>
</dbReference>
<comment type="catalytic activity">
    <reaction evidence="1 11">
        <text>alpha-D-glucose = beta-D-glucose</text>
        <dbReference type="Rhea" id="RHEA:10264"/>
        <dbReference type="ChEBI" id="CHEBI:15903"/>
        <dbReference type="ChEBI" id="CHEBI:17925"/>
        <dbReference type="EC" id="5.1.3.3"/>
    </reaction>
</comment>
<dbReference type="PROSITE" id="PS00545">
    <property type="entry name" value="ALDOSE_1_EPIMERASE"/>
    <property type="match status" value="1"/>
</dbReference>
<comment type="subunit">
    <text evidence="5">Monomer.</text>
</comment>
<dbReference type="InterPro" id="IPR011013">
    <property type="entry name" value="Gal_mutarotase_sf_dom"/>
</dbReference>
<sequence>MSVISKVFGKLSTGEEVKIFSLENKNGIQVDILNYGGIIAGIHVPDGKGGKRNVVLSYPDVAGYESDDLYIGATVGRVANRIAKGQFSLNGKTYDLAVNNGPNHLHGGIKGYNSRIWETSHAGESAIKLSLLSKAGEEGYPGDLIVDVTFEIKDNNQLVIEYNAIASADTIINLTNHSYFNLEGEESKSCLAHELKFASKKFAPTDETAIPTGEEVEVADGPFDFAEFKSIGKDIESDHQQIQWGKGYDHHHIVGGFEKKPRLIAEAKTAASNVSMKVYSTLPGFQFYTGNYLSGQFEERQGFCIETQNYPDAINQPQFPSPVLKKGERYEQQTIFEFITA</sequence>
<feature type="binding site" evidence="13">
    <location>
        <position position="249"/>
    </location>
    <ligand>
        <name>beta-D-galactose</name>
        <dbReference type="ChEBI" id="CHEBI:27667"/>
    </ligand>
</feature>
<evidence type="ECO:0000256" key="9">
    <source>
        <dbReference type="ARBA" id="ARBA00023235"/>
    </source>
</evidence>
<feature type="active site" description="Proton acceptor" evidence="12">
    <location>
        <position position="306"/>
    </location>
</feature>
<name>A0AAN4W0K8_9BACT</name>
<evidence type="ECO:0000313" key="15">
    <source>
        <dbReference type="EMBL" id="GJM63173.1"/>
    </source>
</evidence>
<dbReference type="EMBL" id="BQKE01000002">
    <property type="protein sequence ID" value="GJM63173.1"/>
    <property type="molecule type" value="Genomic_DNA"/>
</dbReference>
<dbReference type="Gene3D" id="2.70.98.10">
    <property type="match status" value="1"/>
</dbReference>